<dbReference type="InterPro" id="IPR024185">
    <property type="entry name" value="FTHF_cligase-like_sf"/>
</dbReference>
<feature type="domain" description="LUD" evidence="1">
    <location>
        <begin position="46"/>
        <end position="227"/>
    </location>
</feature>
<proteinExistence type="predicted"/>
<evidence type="ECO:0000313" key="2">
    <source>
        <dbReference type="EMBL" id="SDI19417.1"/>
    </source>
</evidence>
<dbReference type="Proteomes" id="UP000198656">
    <property type="component" value="Unassembled WGS sequence"/>
</dbReference>
<reference evidence="3" key="1">
    <citation type="submission" date="2016-10" db="EMBL/GenBank/DDBJ databases">
        <authorList>
            <person name="Varghese N."/>
            <person name="Submissions S."/>
        </authorList>
    </citation>
    <scope>NUCLEOTIDE SEQUENCE [LARGE SCALE GENOMIC DNA]</scope>
    <source>
        <strain evidence="3">DSM 8344</strain>
    </source>
</reference>
<sequence length="229" mass="25084">MSNTSDFISNLASKLGRPTPTEPPPQVELSVPQYRLSNTEERVSIFMQNWQALGGKGAIVRSADETLQCLKAWFGEQPITWFKENSQALLAWDTLPTIAESAFSSLNWPLTRYSQSAFDPRDRYSIAANAELGITGSDWGISLSGTVVVKSDPLRGRAISLLPPRHLSFIESTQIQDNLFNVLEEVAALGSPPAAIEMISGPSRTSDIEMDLSIGVHGPIEVYVIVIDH</sequence>
<organism evidence="2 3">
    <name type="scientific">Desulfosporosinus hippei DSM 8344</name>
    <dbReference type="NCBI Taxonomy" id="1121419"/>
    <lineage>
        <taxon>Bacteria</taxon>
        <taxon>Bacillati</taxon>
        <taxon>Bacillota</taxon>
        <taxon>Clostridia</taxon>
        <taxon>Eubacteriales</taxon>
        <taxon>Desulfitobacteriaceae</taxon>
        <taxon>Desulfosporosinus</taxon>
    </lineage>
</organism>
<dbReference type="AlphaFoldDB" id="A0A1G8IKW2"/>
<protein>
    <submittedName>
        <fullName evidence="2">L-lactate dehydrogenase complex protein LldG</fullName>
    </submittedName>
</protein>
<keyword evidence="3" id="KW-1185">Reference proteome</keyword>
<dbReference type="EMBL" id="FNCP01000029">
    <property type="protein sequence ID" value="SDI19417.1"/>
    <property type="molecule type" value="Genomic_DNA"/>
</dbReference>
<dbReference type="SUPFAM" id="SSF100950">
    <property type="entry name" value="NagB/RpiA/CoA transferase-like"/>
    <property type="match status" value="1"/>
</dbReference>
<gene>
    <name evidence="2" type="ORF">SAMN05443529_12911</name>
</gene>
<dbReference type="RefSeq" id="WP_092335281.1">
    <property type="nucleotide sequence ID" value="NZ_FNCP01000029.1"/>
</dbReference>
<dbReference type="STRING" id="1121419.SAMN05443529_12911"/>
<dbReference type="Pfam" id="PF02589">
    <property type="entry name" value="LUD_dom"/>
    <property type="match status" value="1"/>
</dbReference>
<dbReference type="InterPro" id="IPR037171">
    <property type="entry name" value="NagB/RpiA_transferase-like"/>
</dbReference>
<name>A0A1G8IKW2_9FIRM</name>
<evidence type="ECO:0000313" key="3">
    <source>
        <dbReference type="Proteomes" id="UP000198656"/>
    </source>
</evidence>
<accession>A0A1G8IKW2</accession>
<dbReference type="PANTHER" id="PTHR43682:SF1">
    <property type="entry name" value="LACTATE UTILIZATION PROTEIN C"/>
    <property type="match status" value="1"/>
</dbReference>
<dbReference type="OrthoDB" id="9794157at2"/>
<evidence type="ECO:0000259" key="1">
    <source>
        <dbReference type="Pfam" id="PF02589"/>
    </source>
</evidence>
<dbReference type="InterPro" id="IPR003741">
    <property type="entry name" value="LUD_dom"/>
</dbReference>
<dbReference type="PANTHER" id="PTHR43682">
    <property type="entry name" value="LACTATE UTILIZATION PROTEIN C"/>
    <property type="match status" value="1"/>
</dbReference>
<dbReference type="Gene3D" id="3.40.50.10420">
    <property type="entry name" value="NagB/RpiA/CoA transferase-like"/>
    <property type="match status" value="1"/>
</dbReference>